<name>A0A6M3KPJ9_9ZZZZ</name>
<dbReference type="AlphaFoldDB" id="A0A6M3KPJ9"/>
<evidence type="ECO:0008006" key="2">
    <source>
        <dbReference type="Google" id="ProtNLM"/>
    </source>
</evidence>
<sequence>MTEIRYPYGGKPTWEHTAIGLHLKPAEHHTDWLGDAETRAYELGVLKRIRAGWATMMTGGDSAIEVIAGKEAVRWLLDEQIVPIFRDSTGKLPYPYPNIKFVEKLVPIYAEYGLRPLVIPWNEPGDDREWAGGEVPPDWKERFLPLWIDAAKQITNAGANVAFPDPLSEWQWWFERFPADIMQMFRDGRAVVAAHLYGKNRPVNYPYDDVSQNGTPLTEAEWRAALGNFWDVPGYREVTLEYMNQQRRELAWLGKTFHDDATCFGAWRNIYYAAEQAWGFRPVMCMTEGGWTPKDIPGSGPNNDYRWPVTTPAAIRDHTRQVLETQSEHGMFALTFWICYGWSYDGWYRNPLAGIHYDCFEYPRCYEQPVIHSLEDAPILPGPTPGENLWGEVRAEFEALRVLIAES</sequence>
<accession>A0A6M3KPJ9</accession>
<proteinExistence type="predicted"/>
<dbReference type="EMBL" id="MT142522">
    <property type="protein sequence ID" value="QJA83999.1"/>
    <property type="molecule type" value="Genomic_DNA"/>
</dbReference>
<organism evidence="1">
    <name type="scientific">viral metagenome</name>
    <dbReference type="NCBI Taxonomy" id="1070528"/>
    <lineage>
        <taxon>unclassified sequences</taxon>
        <taxon>metagenomes</taxon>
        <taxon>organismal metagenomes</taxon>
    </lineage>
</organism>
<protein>
    <recommendedName>
        <fullName evidence="2">Glycoside hydrolase</fullName>
    </recommendedName>
</protein>
<gene>
    <name evidence="1" type="ORF">MM415A00233_0001</name>
</gene>
<reference evidence="1" key="1">
    <citation type="submission" date="2020-03" db="EMBL/GenBank/DDBJ databases">
        <title>The deep terrestrial virosphere.</title>
        <authorList>
            <person name="Holmfeldt K."/>
            <person name="Nilsson E."/>
            <person name="Simone D."/>
            <person name="Lopez-Fernandez M."/>
            <person name="Wu X."/>
            <person name="de Brujin I."/>
            <person name="Lundin D."/>
            <person name="Andersson A."/>
            <person name="Bertilsson S."/>
            <person name="Dopson M."/>
        </authorList>
    </citation>
    <scope>NUCLEOTIDE SEQUENCE</scope>
    <source>
        <strain evidence="1">MM415A00233</strain>
    </source>
</reference>
<evidence type="ECO:0000313" key="1">
    <source>
        <dbReference type="EMBL" id="QJA83999.1"/>
    </source>
</evidence>